<dbReference type="PANTHER" id="PTHR13479:SF40">
    <property type="entry name" value="SMALL RIBOSOMAL SUBUNIT PROTEIN BS18M"/>
    <property type="match status" value="1"/>
</dbReference>
<dbReference type="Proteomes" id="UP001217089">
    <property type="component" value="Unassembled WGS sequence"/>
</dbReference>
<evidence type="ECO:0000256" key="1">
    <source>
        <dbReference type="ARBA" id="ARBA00005589"/>
    </source>
</evidence>
<comment type="caution">
    <text evidence="4">The sequence shown here is derived from an EMBL/GenBank/DDBJ whole genome shotgun (WGS) entry which is preliminary data.</text>
</comment>
<dbReference type="Pfam" id="PF01084">
    <property type="entry name" value="Ribosomal_S18"/>
    <property type="match status" value="1"/>
</dbReference>
<gene>
    <name evidence="4" type="ORF">KUTeg_005565</name>
</gene>
<sequence>MSGKLRYKNRHSEPFPLDKVDEILHDLHKKNLIDTNEILTTGPSPFEQEVRKCILCTKRIELDYKNVRLLNQFISSKTGVMFQRESTGLCIPMYNRIKELIQRSRAFGKYILVKRDDNAS</sequence>
<dbReference type="PANTHER" id="PTHR13479">
    <property type="entry name" value="30S RIBOSOMAL PROTEIN S18"/>
    <property type="match status" value="1"/>
</dbReference>
<protein>
    <recommendedName>
        <fullName evidence="6">28S ribosomal protein S18c, mitochondrial</fullName>
    </recommendedName>
</protein>
<evidence type="ECO:0000256" key="2">
    <source>
        <dbReference type="ARBA" id="ARBA00022980"/>
    </source>
</evidence>
<proteinExistence type="inferred from homology"/>
<evidence type="ECO:0008006" key="6">
    <source>
        <dbReference type="Google" id="ProtNLM"/>
    </source>
</evidence>
<evidence type="ECO:0000313" key="4">
    <source>
        <dbReference type="EMBL" id="KAJ8317661.1"/>
    </source>
</evidence>
<dbReference type="InterPro" id="IPR036870">
    <property type="entry name" value="Ribosomal_bS18_sf"/>
</dbReference>
<keyword evidence="3" id="KW-0687">Ribonucleoprotein</keyword>
<comment type="similarity">
    <text evidence="1">Belongs to the bacterial ribosomal protein bS18 family.</text>
</comment>
<name>A0ABQ9FK41_TEGGR</name>
<evidence type="ECO:0000256" key="3">
    <source>
        <dbReference type="ARBA" id="ARBA00023274"/>
    </source>
</evidence>
<dbReference type="SUPFAM" id="SSF46911">
    <property type="entry name" value="Ribosomal protein S18"/>
    <property type="match status" value="1"/>
</dbReference>
<keyword evidence="2" id="KW-0689">Ribosomal protein</keyword>
<evidence type="ECO:0000313" key="5">
    <source>
        <dbReference type="Proteomes" id="UP001217089"/>
    </source>
</evidence>
<reference evidence="4 5" key="1">
    <citation type="submission" date="2022-12" db="EMBL/GenBank/DDBJ databases">
        <title>Chromosome-level genome of Tegillarca granosa.</title>
        <authorList>
            <person name="Kim J."/>
        </authorList>
    </citation>
    <scope>NUCLEOTIDE SEQUENCE [LARGE SCALE GENOMIC DNA]</scope>
    <source>
        <strain evidence="4">Teg-2019</strain>
        <tissue evidence="4">Adductor muscle</tissue>
    </source>
</reference>
<dbReference type="InterPro" id="IPR001648">
    <property type="entry name" value="Ribosomal_bS18"/>
</dbReference>
<dbReference type="EMBL" id="JARBDR010000246">
    <property type="protein sequence ID" value="KAJ8317661.1"/>
    <property type="molecule type" value="Genomic_DNA"/>
</dbReference>
<organism evidence="4 5">
    <name type="scientific">Tegillarca granosa</name>
    <name type="common">Malaysian cockle</name>
    <name type="synonym">Anadara granosa</name>
    <dbReference type="NCBI Taxonomy" id="220873"/>
    <lineage>
        <taxon>Eukaryota</taxon>
        <taxon>Metazoa</taxon>
        <taxon>Spiralia</taxon>
        <taxon>Lophotrochozoa</taxon>
        <taxon>Mollusca</taxon>
        <taxon>Bivalvia</taxon>
        <taxon>Autobranchia</taxon>
        <taxon>Pteriomorphia</taxon>
        <taxon>Arcoida</taxon>
        <taxon>Arcoidea</taxon>
        <taxon>Arcidae</taxon>
        <taxon>Tegillarca</taxon>
    </lineage>
</organism>
<dbReference type="Gene3D" id="4.10.640.10">
    <property type="entry name" value="Ribosomal protein S18"/>
    <property type="match status" value="1"/>
</dbReference>
<accession>A0ABQ9FK41</accession>
<keyword evidence="5" id="KW-1185">Reference proteome</keyword>